<evidence type="ECO:0000256" key="2">
    <source>
        <dbReference type="ARBA" id="ARBA00009399"/>
    </source>
</evidence>
<comment type="subcellular location">
    <subcellularLocation>
        <location evidence="1">Membrane</location>
        <topology evidence="1">Multi-pass membrane protein</topology>
    </subcellularLocation>
</comment>
<comment type="similarity">
    <text evidence="2">Belongs to the GtrA family.</text>
</comment>
<feature type="transmembrane region" description="Helical" evidence="6">
    <location>
        <begin position="103"/>
        <end position="125"/>
    </location>
</feature>
<dbReference type="PANTHER" id="PTHR38459">
    <property type="entry name" value="PROPHAGE BACTOPRENOL-LINKED GLUCOSE TRANSLOCASE HOMOLOG"/>
    <property type="match status" value="1"/>
</dbReference>
<dbReference type="InterPro" id="IPR051401">
    <property type="entry name" value="GtrA_CellWall_Glycosyl"/>
</dbReference>
<proteinExistence type="inferred from homology"/>
<dbReference type="GO" id="GO:0000271">
    <property type="term" value="P:polysaccharide biosynthetic process"/>
    <property type="evidence" value="ECO:0007669"/>
    <property type="project" value="InterPro"/>
</dbReference>
<feature type="transmembrane region" description="Helical" evidence="6">
    <location>
        <begin position="78"/>
        <end position="97"/>
    </location>
</feature>
<dbReference type="Pfam" id="PF04138">
    <property type="entry name" value="GtrA_DPMS_TM"/>
    <property type="match status" value="1"/>
</dbReference>
<feature type="transmembrane region" description="Helical" evidence="6">
    <location>
        <begin position="45"/>
        <end position="66"/>
    </location>
</feature>
<organism evidence="8 9">
    <name type="scientific">Pseudomonas mandelii JR-1</name>
    <dbReference type="NCBI Taxonomy" id="1147786"/>
    <lineage>
        <taxon>Bacteria</taxon>
        <taxon>Pseudomonadati</taxon>
        <taxon>Pseudomonadota</taxon>
        <taxon>Gammaproteobacteria</taxon>
        <taxon>Pseudomonadales</taxon>
        <taxon>Pseudomonadaceae</taxon>
        <taxon>Pseudomonas</taxon>
    </lineage>
</organism>
<protein>
    <submittedName>
        <fullName evidence="8">GtrA-like protein</fullName>
    </submittedName>
</protein>
<evidence type="ECO:0000259" key="7">
    <source>
        <dbReference type="Pfam" id="PF04138"/>
    </source>
</evidence>
<dbReference type="OrthoDB" id="7011564at2"/>
<name>A0A024E9L9_9PSED</name>
<evidence type="ECO:0000256" key="6">
    <source>
        <dbReference type="SAM" id="Phobius"/>
    </source>
</evidence>
<dbReference type="AlphaFoldDB" id="A0A024E9L9"/>
<feature type="domain" description="GtrA/DPMS transmembrane" evidence="7">
    <location>
        <begin position="15"/>
        <end position="126"/>
    </location>
</feature>
<evidence type="ECO:0000256" key="1">
    <source>
        <dbReference type="ARBA" id="ARBA00004141"/>
    </source>
</evidence>
<dbReference type="InterPro" id="IPR007267">
    <property type="entry name" value="GtrA_DPMS_TM"/>
</dbReference>
<feature type="transmembrane region" description="Helical" evidence="6">
    <location>
        <begin position="16"/>
        <end position="39"/>
    </location>
</feature>
<dbReference type="PANTHER" id="PTHR38459:SF1">
    <property type="entry name" value="PROPHAGE BACTOPRENOL-LINKED GLUCOSE TRANSLOCASE HOMOLOG"/>
    <property type="match status" value="1"/>
</dbReference>
<dbReference type="RefSeq" id="WP_010462169.1">
    <property type="nucleotide sequence ID" value="NZ_CP005960.1"/>
</dbReference>
<evidence type="ECO:0000256" key="3">
    <source>
        <dbReference type="ARBA" id="ARBA00022692"/>
    </source>
</evidence>
<gene>
    <name evidence="8" type="ORF">OU5_1969</name>
</gene>
<dbReference type="KEGG" id="pman:OU5_1969"/>
<dbReference type="GO" id="GO:0005886">
    <property type="term" value="C:plasma membrane"/>
    <property type="evidence" value="ECO:0007669"/>
    <property type="project" value="TreeGrafter"/>
</dbReference>
<dbReference type="HOGENOM" id="CLU_083873_6_5_6"/>
<keyword evidence="5 6" id="KW-0472">Membrane</keyword>
<evidence type="ECO:0000313" key="9">
    <source>
        <dbReference type="Proteomes" id="UP000026913"/>
    </source>
</evidence>
<dbReference type="Proteomes" id="UP000026913">
    <property type="component" value="Chromosome"/>
</dbReference>
<evidence type="ECO:0000256" key="4">
    <source>
        <dbReference type="ARBA" id="ARBA00022989"/>
    </source>
</evidence>
<dbReference type="GeneID" id="46427669"/>
<keyword evidence="4 6" id="KW-1133">Transmembrane helix</keyword>
<keyword evidence="3 6" id="KW-0812">Transmembrane</keyword>
<dbReference type="EMBL" id="CP005960">
    <property type="protein sequence ID" value="AHZ69048.1"/>
    <property type="molecule type" value="Genomic_DNA"/>
</dbReference>
<reference evidence="8 9" key="1">
    <citation type="journal article" date="2012" name="J. Bacteriol.">
        <title>Genome sequence of cold-adapted Pseudomonas mandelii strain JR-1.</title>
        <authorList>
            <person name="Jang S.H."/>
            <person name="Kim J."/>
            <person name="Kim J."/>
            <person name="Hong S."/>
            <person name="Lee C."/>
        </authorList>
    </citation>
    <scope>NUCLEOTIDE SEQUENCE [LARGE SCALE GENOMIC DNA]</scope>
    <source>
        <strain evidence="8 9">JR-1</strain>
    </source>
</reference>
<evidence type="ECO:0000256" key="5">
    <source>
        <dbReference type="ARBA" id="ARBA00023136"/>
    </source>
</evidence>
<evidence type="ECO:0000313" key="8">
    <source>
        <dbReference type="EMBL" id="AHZ69048.1"/>
    </source>
</evidence>
<accession>A0A024E9L9</accession>
<sequence>MTSAEKSALIQRGLRFAVTGLFVTALHALVAVLFIHYVLPLPPLANGAAFAVATVVSYLINTTWSFSARLHGKTLLRFMMVSAAGFLLAMLVAWAAQMAGLHYLLGIGAVALTLPAFTFVLHNFWTYR</sequence>